<feature type="domain" description="DUF4371" evidence="1">
    <location>
        <begin position="26"/>
        <end position="173"/>
    </location>
</feature>
<evidence type="ECO:0000259" key="1">
    <source>
        <dbReference type="Pfam" id="PF14291"/>
    </source>
</evidence>
<evidence type="ECO:0000313" key="3">
    <source>
        <dbReference type="Proteomes" id="UP001157006"/>
    </source>
</evidence>
<accession>A0AAV0YNP5</accession>
<dbReference type="Proteomes" id="UP001157006">
    <property type="component" value="Chromosome 1L"/>
</dbReference>
<protein>
    <recommendedName>
        <fullName evidence="1">DUF4371 domain-containing protein</fullName>
    </recommendedName>
</protein>
<gene>
    <name evidence="2" type="ORF">VFH_I282240</name>
</gene>
<dbReference type="Pfam" id="PF14291">
    <property type="entry name" value="DUF4371"/>
    <property type="match status" value="1"/>
</dbReference>
<dbReference type="PANTHER" id="PTHR45749:SF34">
    <property type="entry name" value="ZINC FINGER MYM-TYPE PROTEIN 1-LIKE"/>
    <property type="match status" value="1"/>
</dbReference>
<organism evidence="2 3">
    <name type="scientific">Vicia faba</name>
    <name type="common">Broad bean</name>
    <name type="synonym">Faba vulgaris</name>
    <dbReference type="NCBI Taxonomy" id="3906"/>
    <lineage>
        <taxon>Eukaryota</taxon>
        <taxon>Viridiplantae</taxon>
        <taxon>Streptophyta</taxon>
        <taxon>Embryophyta</taxon>
        <taxon>Tracheophyta</taxon>
        <taxon>Spermatophyta</taxon>
        <taxon>Magnoliopsida</taxon>
        <taxon>eudicotyledons</taxon>
        <taxon>Gunneridae</taxon>
        <taxon>Pentapetalae</taxon>
        <taxon>rosids</taxon>
        <taxon>fabids</taxon>
        <taxon>Fabales</taxon>
        <taxon>Fabaceae</taxon>
        <taxon>Papilionoideae</taxon>
        <taxon>50 kb inversion clade</taxon>
        <taxon>NPAAA clade</taxon>
        <taxon>Hologalegina</taxon>
        <taxon>IRL clade</taxon>
        <taxon>Fabeae</taxon>
        <taxon>Vicia</taxon>
    </lineage>
</organism>
<evidence type="ECO:0000313" key="2">
    <source>
        <dbReference type="EMBL" id="CAI8587059.1"/>
    </source>
</evidence>
<name>A0AAV0YNP5_VICFA</name>
<proteinExistence type="predicted"/>
<dbReference type="PANTHER" id="PTHR45749">
    <property type="match status" value="1"/>
</dbReference>
<dbReference type="EMBL" id="OX451736">
    <property type="protein sequence ID" value="CAI8587059.1"/>
    <property type="molecule type" value="Genomic_DNA"/>
</dbReference>
<dbReference type="InterPro" id="IPR025398">
    <property type="entry name" value="DUF4371"/>
</dbReference>
<keyword evidence="3" id="KW-1185">Reference proteome</keyword>
<reference evidence="2 3" key="1">
    <citation type="submission" date="2023-01" db="EMBL/GenBank/DDBJ databases">
        <authorList>
            <person name="Kreplak J."/>
        </authorList>
    </citation>
    <scope>NUCLEOTIDE SEQUENCE [LARGE SCALE GENOMIC DNA]</scope>
</reference>
<sequence length="179" mass="20250">MIKMRKNDVFCLPCYVCYKGISNSALVVTGFKSWNLKHKLNKHVGEKPNGHHKKCVKACEDLMKKKQSIEFSYAKYSLKEAIDYLVRLKASLEAVKYLVRGGLTFKTHNEGENSIYKDHFLEFVEALRRNNEKIDAAITSGEGNCKMTSPVIQKELANACAVETIKKIVGEIGDGHYKC</sequence>
<dbReference type="AlphaFoldDB" id="A0AAV0YNP5"/>